<sequence length="120" mass="12911">MYENLLLTTCLVIDWVSQVALVVKNLPANAGDIKDVGLIPGSGRSPGDGNGNPLQCSCLGNTMDRGTWLTTVTESTRLMLLSTLVISCVHLCWQGWRQGSEADDGSAVRNCNSTLRKCLN</sequence>
<dbReference type="Proteomes" id="UP001176941">
    <property type="component" value="Chromosome 10"/>
</dbReference>
<protein>
    <submittedName>
        <fullName evidence="2">Uncharacterized protein</fullName>
    </submittedName>
</protein>
<keyword evidence="3" id="KW-1185">Reference proteome</keyword>
<feature type="chain" id="PRO_5046726528" evidence="1">
    <location>
        <begin position="23"/>
        <end position="120"/>
    </location>
</feature>
<evidence type="ECO:0000313" key="2">
    <source>
        <dbReference type="EMBL" id="CAI9153725.1"/>
    </source>
</evidence>
<evidence type="ECO:0000256" key="1">
    <source>
        <dbReference type="SAM" id="SignalP"/>
    </source>
</evidence>
<feature type="signal peptide" evidence="1">
    <location>
        <begin position="1"/>
        <end position="22"/>
    </location>
</feature>
<keyword evidence="1" id="KW-0732">Signal</keyword>
<evidence type="ECO:0000313" key="3">
    <source>
        <dbReference type="Proteomes" id="UP001176941"/>
    </source>
</evidence>
<accession>A0ABN8XYH1</accession>
<reference evidence="2" key="1">
    <citation type="submission" date="2023-04" db="EMBL/GenBank/DDBJ databases">
        <authorList>
            <consortium name="ELIXIR-Norway"/>
        </authorList>
    </citation>
    <scope>NUCLEOTIDE SEQUENCE [LARGE SCALE GENOMIC DNA]</scope>
</reference>
<dbReference type="EMBL" id="OX459946">
    <property type="protein sequence ID" value="CAI9153725.1"/>
    <property type="molecule type" value="Genomic_DNA"/>
</dbReference>
<gene>
    <name evidence="2" type="ORF">MRATA1EN1_LOCUS2687</name>
</gene>
<organism evidence="2 3">
    <name type="scientific">Rangifer tarandus platyrhynchus</name>
    <name type="common">Svalbard reindeer</name>
    <dbReference type="NCBI Taxonomy" id="3082113"/>
    <lineage>
        <taxon>Eukaryota</taxon>
        <taxon>Metazoa</taxon>
        <taxon>Chordata</taxon>
        <taxon>Craniata</taxon>
        <taxon>Vertebrata</taxon>
        <taxon>Euteleostomi</taxon>
        <taxon>Mammalia</taxon>
        <taxon>Eutheria</taxon>
        <taxon>Laurasiatheria</taxon>
        <taxon>Artiodactyla</taxon>
        <taxon>Ruminantia</taxon>
        <taxon>Pecora</taxon>
        <taxon>Cervidae</taxon>
        <taxon>Odocoileinae</taxon>
        <taxon>Rangifer</taxon>
    </lineage>
</organism>
<proteinExistence type="predicted"/>
<name>A0ABN8XYH1_RANTA</name>